<evidence type="ECO:0000313" key="2">
    <source>
        <dbReference type="Proteomes" id="UP000228930"/>
    </source>
</evidence>
<sequence>MEIWCIDDLAVTAGDSGKKVTAMKQITNYTKPASDPDGVIAFGTGGYPGDVSNDGCSTIGGTIFIHDASNGAPGSWSWPGHMDSLIPSKTPTSFFSSVAADQKTLDAISLEMIKPKNNPANILQLIIAPDAVAVSSVNEPPPYCDADKNSIAKAQQAGAPNVTSVETTHGVIRSMWDAPFMYVTAVPNRVCYFDQEARNVYAQEFPSSHNAGVALKYVIPYFVSAIAQ</sequence>
<dbReference type="AlphaFoldDB" id="A0A2M6UJJ3"/>
<name>A0A2M6UJJ3_9BRAD</name>
<gene>
    <name evidence="1" type="ORF">TSA1_31460</name>
</gene>
<accession>A0A2M6UJJ3</accession>
<comment type="caution">
    <text evidence="1">The sequence shown here is derived from an EMBL/GenBank/DDBJ whole genome shotgun (WGS) entry which is preliminary data.</text>
</comment>
<dbReference type="Proteomes" id="UP000228930">
    <property type="component" value="Unassembled WGS sequence"/>
</dbReference>
<protein>
    <submittedName>
        <fullName evidence="1">Uncharacterized protein</fullName>
    </submittedName>
</protein>
<keyword evidence="2" id="KW-1185">Reference proteome</keyword>
<proteinExistence type="predicted"/>
<organism evidence="1 2">
    <name type="scientific">Bradyrhizobium nitroreducens</name>
    <dbReference type="NCBI Taxonomy" id="709803"/>
    <lineage>
        <taxon>Bacteria</taxon>
        <taxon>Pseudomonadati</taxon>
        <taxon>Pseudomonadota</taxon>
        <taxon>Alphaproteobacteria</taxon>
        <taxon>Hyphomicrobiales</taxon>
        <taxon>Nitrobacteraceae</taxon>
        <taxon>Bradyrhizobium</taxon>
    </lineage>
</organism>
<reference evidence="1 2" key="1">
    <citation type="submission" date="2015-06" db="EMBL/GenBank/DDBJ databases">
        <title>Comparative genome analysis of nirS-carrying Bradyrhizobium sp. strains.</title>
        <authorList>
            <person name="Ishii S."/>
            <person name="Jang J."/>
            <person name="Nishizawa T."/>
            <person name="Senoo K."/>
        </authorList>
    </citation>
    <scope>NUCLEOTIDE SEQUENCE [LARGE SCALE GENOMIC DNA]</scope>
    <source>
        <strain evidence="1 2">TSA1</strain>
    </source>
</reference>
<dbReference type="EMBL" id="LFJC01000003">
    <property type="protein sequence ID" value="PIT04766.1"/>
    <property type="molecule type" value="Genomic_DNA"/>
</dbReference>
<evidence type="ECO:0000313" key="1">
    <source>
        <dbReference type="EMBL" id="PIT04766.1"/>
    </source>
</evidence>